<keyword evidence="3" id="KW-0732">Signal</keyword>
<dbReference type="OrthoDB" id="8525350at2"/>
<feature type="chain" id="PRO_5026748839" evidence="3">
    <location>
        <begin position="23"/>
        <end position="239"/>
    </location>
</feature>
<dbReference type="SUPFAM" id="SSF48452">
    <property type="entry name" value="TPR-like"/>
    <property type="match status" value="1"/>
</dbReference>
<evidence type="ECO:0000313" key="5">
    <source>
        <dbReference type="Proteomes" id="UP000472320"/>
    </source>
</evidence>
<dbReference type="EMBL" id="WNKX01000039">
    <property type="protein sequence ID" value="MTW14286.1"/>
    <property type="molecule type" value="Genomic_DNA"/>
</dbReference>
<evidence type="ECO:0000256" key="1">
    <source>
        <dbReference type="PROSITE-ProRule" id="PRU00339"/>
    </source>
</evidence>
<dbReference type="Proteomes" id="UP000472320">
    <property type="component" value="Unassembled WGS sequence"/>
</dbReference>
<comment type="caution">
    <text evidence="4">The sequence shown here is derived from an EMBL/GenBank/DDBJ whole genome shotgun (WGS) entry which is preliminary data.</text>
</comment>
<reference evidence="4 5" key="1">
    <citation type="submission" date="2019-11" db="EMBL/GenBank/DDBJ databases">
        <title>Type strains purchased from KCTC, JCM and DSMZ.</title>
        <authorList>
            <person name="Lu H."/>
        </authorList>
    </citation>
    <scope>NUCLEOTIDE SEQUENCE [LARGE SCALE GENOMIC DNA]</scope>
    <source>
        <strain evidence="4 5">JCM 31587</strain>
    </source>
</reference>
<gene>
    <name evidence="4" type="ORF">GM658_27085</name>
</gene>
<dbReference type="PROSITE" id="PS50005">
    <property type="entry name" value="TPR"/>
    <property type="match status" value="1"/>
</dbReference>
<sequence length="239" mass="25852">MNTQTRLLAAVLLAGAAGAALAKPYCGELNNAYGPFDYRVADQNTKDLVEHAHFTEEVEAGQAGHTSYIGADIDYTLRVFPNHPRALATMIRLTRRGGANSYTLTGAHYPTECYFERAVRWQADDAAAWSLYAQYLYTIGKDGQAMPMLQKAVELDPDNPTYNYNLGLVYAKKKQYDLALPLGQKAYAQGFPLPGLKQMLVKAGKWVEPPPAAAPAAVEEQAAPASQPAAATAEASSKP</sequence>
<name>A0A6L6QRL8_9BURK</name>
<dbReference type="RefSeq" id="WP_155457229.1">
    <property type="nucleotide sequence ID" value="NZ_WNKX01000039.1"/>
</dbReference>
<protein>
    <submittedName>
        <fullName evidence="4">Tetratricopeptide repeat protein</fullName>
    </submittedName>
</protein>
<feature type="region of interest" description="Disordered" evidence="2">
    <location>
        <begin position="212"/>
        <end position="239"/>
    </location>
</feature>
<evidence type="ECO:0000313" key="4">
    <source>
        <dbReference type="EMBL" id="MTW14286.1"/>
    </source>
</evidence>
<dbReference type="InterPro" id="IPR019734">
    <property type="entry name" value="TPR_rpt"/>
</dbReference>
<feature type="signal peptide" evidence="3">
    <location>
        <begin position="1"/>
        <end position="22"/>
    </location>
</feature>
<evidence type="ECO:0000256" key="3">
    <source>
        <dbReference type="SAM" id="SignalP"/>
    </source>
</evidence>
<accession>A0A6L6QRL8</accession>
<evidence type="ECO:0000256" key="2">
    <source>
        <dbReference type="SAM" id="MobiDB-lite"/>
    </source>
</evidence>
<dbReference type="AlphaFoldDB" id="A0A6L6QRL8"/>
<dbReference type="InterPro" id="IPR011990">
    <property type="entry name" value="TPR-like_helical_dom_sf"/>
</dbReference>
<keyword evidence="5" id="KW-1185">Reference proteome</keyword>
<organism evidence="4 5">
    <name type="scientific">Massilia eburnea</name>
    <dbReference type="NCBI Taxonomy" id="1776165"/>
    <lineage>
        <taxon>Bacteria</taxon>
        <taxon>Pseudomonadati</taxon>
        <taxon>Pseudomonadota</taxon>
        <taxon>Betaproteobacteria</taxon>
        <taxon>Burkholderiales</taxon>
        <taxon>Oxalobacteraceae</taxon>
        <taxon>Telluria group</taxon>
        <taxon>Massilia</taxon>
    </lineage>
</organism>
<dbReference type="Gene3D" id="1.25.40.10">
    <property type="entry name" value="Tetratricopeptide repeat domain"/>
    <property type="match status" value="1"/>
</dbReference>
<feature type="repeat" description="TPR" evidence="1">
    <location>
        <begin position="126"/>
        <end position="159"/>
    </location>
</feature>
<feature type="compositionally biased region" description="Low complexity" evidence="2">
    <location>
        <begin position="214"/>
        <end position="239"/>
    </location>
</feature>
<keyword evidence="1" id="KW-0802">TPR repeat</keyword>
<proteinExistence type="predicted"/>
<dbReference type="Pfam" id="PF13414">
    <property type="entry name" value="TPR_11"/>
    <property type="match status" value="1"/>
</dbReference>